<dbReference type="SUPFAM" id="SSF46785">
    <property type="entry name" value="Winged helix' DNA-binding domain"/>
    <property type="match status" value="1"/>
</dbReference>
<organism evidence="7 8">
    <name type="scientific">Diploscapter pachys</name>
    <dbReference type="NCBI Taxonomy" id="2018661"/>
    <lineage>
        <taxon>Eukaryota</taxon>
        <taxon>Metazoa</taxon>
        <taxon>Ecdysozoa</taxon>
        <taxon>Nematoda</taxon>
        <taxon>Chromadorea</taxon>
        <taxon>Rhabditida</taxon>
        <taxon>Rhabditina</taxon>
        <taxon>Rhabditomorpha</taxon>
        <taxon>Rhabditoidea</taxon>
        <taxon>Rhabditidae</taxon>
        <taxon>Diploscapter</taxon>
    </lineage>
</organism>
<evidence type="ECO:0000256" key="2">
    <source>
        <dbReference type="ARBA" id="ARBA00007815"/>
    </source>
</evidence>
<dbReference type="Proteomes" id="UP000218231">
    <property type="component" value="Unassembled WGS sequence"/>
</dbReference>
<dbReference type="InterPro" id="IPR036388">
    <property type="entry name" value="WH-like_DNA-bd_sf"/>
</dbReference>
<accession>A0A2A2JH25</accession>
<comment type="caution">
    <text evidence="7">The sequence shown here is derived from an EMBL/GenBank/DDBJ whole genome shotgun (WGS) entry which is preliminary data.</text>
</comment>
<proteinExistence type="inferred from homology"/>
<dbReference type="GO" id="GO:0000781">
    <property type="term" value="C:chromosome, telomeric region"/>
    <property type="evidence" value="ECO:0007669"/>
    <property type="project" value="TreeGrafter"/>
</dbReference>
<gene>
    <name evidence="7" type="ORF">WR25_02262</name>
</gene>
<dbReference type="Pfam" id="PF08784">
    <property type="entry name" value="RPA_C"/>
    <property type="match status" value="1"/>
</dbReference>
<dbReference type="OrthoDB" id="25571at2759"/>
<dbReference type="InterPro" id="IPR014892">
    <property type="entry name" value="RPA_C"/>
</dbReference>
<keyword evidence="3" id="KW-0238">DNA-binding</keyword>
<sequence length="310" mass="33796">MAWADTSAMAGSGWGDEDTTFATDKPMIEPRQQGTGDKADRFPVPLSIGYILTHEIVNDKIAIGDEQFDTGKVLGIVVSSERSEANVKYVLRDPDDDEKTIDATHFPNTDREKMQDSFAEGTRLLILGKIRTFGDNKMIASFFMKEVTNADEWESRLLETRYIHKLFESGILHRVQAEGGHALEGWQETFLGGPPELDNSHTGNASGGGSSTFIQSGPSSRIYGQSSTAQAASQSNAAAGKSLGGVRGQILNYVKSVKQQHEDDGVSVDEIIKGMKLSNRDAVMNDLSFLVAEGHLYNTSSEDKFLPIDA</sequence>
<comment type="similarity">
    <text evidence="2">Belongs to the replication factor A protein 2 family.</text>
</comment>
<dbReference type="GO" id="GO:0005662">
    <property type="term" value="C:DNA replication factor A complex"/>
    <property type="evidence" value="ECO:0007669"/>
    <property type="project" value="TreeGrafter"/>
</dbReference>
<dbReference type="GO" id="GO:0003697">
    <property type="term" value="F:single-stranded DNA binding"/>
    <property type="evidence" value="ECO:0007669"/>
    <property type="project" value="TreeGrafter"/>
</dbReference>
<name>A0A2A2JH25_9BILA</name>
<dbReference type="SUPFAM" id="SSF50249">
    <property type="entry name" value="Nucleic acid-binding proteins"/>
    <property type="match status" value="1"/>
</dbReference>
<dbReference type="InterPro" id="IPR036390">
    <property type="entry name" value="WH_DNA-bd_sf"/>
</dbReference>
<dbReference type="GO" id="GO:0000724">
    <property type="term" value="P:double-strand break repair via homologous recombination"/>
    <property type="evidence" value="ECO:0007669"/>
    <property type="project" value="TreeGrafter"/>
</dbReference>
<dbReference type="STRING" id="2018661.A0A2A2JH25"/>
<reference evidence="7 8" key="1">
    <citation type="journal article" date="2017" name="Curr. Biol.">
        <title>Genome architecture and evolution of a unichromosomal asexual nematode.</title>
        <authorList>
            <person name="Fradin H."/>
            <person name="Zegar C."/>
            <person name="Gutwein M."/>
            <person name="Lucas J."/>
            <person name="Kovtun M."/>
            <person name="Corcoran D."/>
            <person name="Baugh L.R."/>
            <person name="Kiontke K."/>
            <person name="Gunsalus K."/>
            <person name="Fitch D.H."/>
            <person name="Piano F."/>
        </authorList>
    </citation>
    <scope>NUCLEOTIDE SEQUENCE [LARGE SCALE GENOMIC DNA]</scope>
    <source>
        <strain evidence="7">PF1309</strain>
    </source>
</reference>
<evidence type="ECO:0000259" key="6">
    <source>
        <dbReference type="Pfam" id="PF08784"/>
    </source>
</evidence>
<dbReference type="Gene3D" id="1.10.10.10">
    <property type="entry name" value="Winged helix-like DNA-binding domain superfamily/Winged helix DNA-binding domain"/>
    <property type="match status" value="1"/>
</dbReference>
<evidence type="ECO:0000256" key="1">
    <source>
        <dbReference type="ARBA" id="ARBA00004123"/>
    </source>
</evidence>
<feature type="region of interest" description="Disordered" evidence="5">
    <location>
        <begin position="187"/>
        <end position="211"/>
    </location>
</feature>
<protein>
    <recommendedName>
        <fullName evidence="6">Replication protein A C-terminal domain-containing protein</fullName>
    </recommendedName>
</protein>
<dbReference type="GO" id="GO:0035861">
    <property type="term" value="C:site of double-strand break"/>
    <property type="evidence" value="ECO:0007669"/>
    <property type="project" value="TreeGrafter"/>
</dbReference>
<dbReference type="PANTHER" id="PTHR13989:SF16">
    <property type="entry name" value="REPLICATION PROTEIN A2"/>
    <property type="match status" value="1"/>
</dbReference>
<evidence type="ECO:0000313" key="8">
    <source>
        <dbReference type="Proteomes" id="UP000218231"/>
    </source>
</evidence>
<feature type="domain" description="Replication protein A C-terminal" evidence="6">
    <location>
        <begin position="203"/>
        <end position="300"/>
    </location>
</feature>
<keyword evidence="4" id="KW-0539">Nucleus</keyword>
<dbReference type="AlphaFoldDB" id="A0A2A2JH25"/>
<dbReference type="GO" id="GO:0006260">
    <property type="term" value="P:DNA replication"/>
    <property type="evidence" value="ECO:0007669"/>
    <property type="project" value="TreeGrafter"/>
</dbReference>
<dbReference type="GO" id="GO:0006289">
    <property type="term" value="P:nucleotide-excision repair"/>
    <property type="evidence" value="ECO:0007669"/>
    <property type="project" value="TreeGrafter"/>
</dbReference>
<evidence type="ECO:0000256" key="3">
    <source>
        <dbReference type="ARBA" id="ARBA00023125"/>
    </source>
</evidence>
<dbReference type="InterPro" id="IPR012340">
    <property type="entry name" value="NA-bd_OB-fold"/>
</dbReference>
<dbReference type="InterPro" id="IPR040260">
    <property type="entry name" value="RFA2-like"/>
</dbReference>
<dbReference type="EMBL" id="LIAE01010445">
    <property type="protein sequence ID" value="PAV60842.1"/>
    <property type="molecule type" value="Genomic_DNA"/>
</dbReference>
<keyword evidence="8" id="KW-1185">Reference proteome</keyword>
<comment type="subcellular location">
    <subcellularLocation>
        <location evidence="1">Nucleus</location>
    </subcellularLocation>
</comment>
<dbReference type="PANTHER" id="PTHR13989">
    <property type="entry name" value="REPLICATION PROTEIN A-RELATED"/>
    <property type="match status" value="1"/>
</dbReference>
<evidence type="ECO:0000256" key="4">
    <source>
        <dbReference type="ARBA" id="ARBA00023242"/>
    </source>
</evidence>
<dbReference type="Gene3D" id="2.40.50.140">
    <property type="entry name" value="Nucleic acid-binding proteins"/>
    <property type="match status" value="1"/>
</dbReference>
<evidence type="ECO:0000256" key="5">
    <source>
        <dbReference type="SAM" id="MobiDB-lite"/>
    </source>
</evidence>
<feature type="region of interest" description="Disordered" evidence="5">
    <location>
        <begin position="1"/>
        <end position="22"/>
    </location>
</feature>
<evidence type="ECO:0000313" key="7">
    <source>
        <dbReference type="EMBL" id="PAV60842.1"/>
    </source>
</evidence>